<proteinExistence type="inferred from homology"/>
<dbReference type="GO" id="GO:0009298">
    <property type="term" value="P:GDP-mannose biosynthetic process"/>
    <property type="evidence" value="ECO:0007669"/>
    <property type="project" value="TreeGrafter"/>
</dbReference>
<dbReference type="InterPro" id="IPR049577">
    <property type="entry name" value="GMPP_N"/>
</dbReference>
<dbReference type="InterPro" id="IPR051161">
    <property type="entry name" value="Mannose-6P_isomerase_type2"/>
</dbReference>
<evidence type="ECO:0000256" key="5">
    <source>
        <dbReference type="ARBA" id="ARBA00022741"/>
    </source>
</evidence>
<feature type="domain" description="MannoseP isomerase/GMP-like beta-helix" evidence="11">
    <location>
        <begin position="298"/>
        <end position="346"/>
    </location>
</feature>
<comment type="caution">
    <text evidence="12">The sequence shown here is derived from an EMBL/GenBank/DDBJ whole genome shotgun (WGS) entry which is preliminary data.</text>
</comment>
<keyword evidence="5" id="KW-0547">Nucleotide-binding</keyword>
<dbReference type="SUPFAM" id="SSF51182">
    <property type="entry name" value="RmlC-like cupins"/>
    <property type="match status" value="1"/>
</dbReference>
<name>A0A833N050_9HYPH</name>
<keyword evidence="3 12" id="KW-0808">Transferase</keyword>
<evidence type="ECO:0000256" key="2">
    <source>
        <dbReference type="ARBA" id="ARBA00012387"/>
    </source>
</evidence>
<comment type="catalytic activity">
    <reaction evidence="7">
        <text>alpha-D-mannose 1-phosphate + GTP + H(+) = GDP-alpha-D-mannose + diphosphate</text>
        <dbReference type="Rhea" id="RHEA:15229"/>
        <dbReference type="ChEBI" id="CHEBI:15378"/>
        <dbReference type="ChEBI" id="CHEBI:33019"/>
        <dbReference type="ChEBI" id="CHEBI:37565"/>
        <dbReference type="ChEBI" id="CHEBI:57527"/>
        <dbReference type="ChEBI" id="CHEBI:58409"/>
        <dbReference type="EC" id="2.7.7.13"/>
    </reaction>
</comment>
<dbReference type="InterPro" id="IPR005835">
    <property type="entry name" value="NTP_transferase_dom"/>
</dbReference>
<dbReference type="PANTHER" id="PTHR46390:SF1">
    <property type="entry name" value="MANNOSE-1-PHOSPHATE GUANYLYLTRANSFERASE"/>
    <property type="match status" value="1"/>
</dbReference>
<evidence type="ECO:0000256" key="7">
    <source>
        <dbReference type="ARBA" id="ARBA00047343"/>
    </source>
</evidence>
<keyword evidence="4 12" id="KW-0548">Nucleotidyltransferase</keyword>
<dbReference type="InterPro" id="IPR001538">
    <property type="entry name" value="Man6P_isomerase-2_C"/>
</dbReference>
<dbReference type="CDD" id="cd02213">
    <property type="entry name" value="cupin_PMI_typeII_C"/>
    <property type="match status" value="1"/>
</dbReference>
<dbReference type="PANTHER" id="PTHR46390">
    <property type="entry name" value="MANNOSE-1-PHOSPHATE GUANYLYLTRANSFERASE"/>
    <property type="match status" value="1"/>
</dbReference>
<gene>
    <name evidence="12" type="ORF">F8B43_4504</name>
</gene>
<dbReference type="FunFam" id="2.60.120.10:FF:000032">
    <property type="entry name" value="Mannose-1-phosphate guanylyltransferase/mannose-6-phosphate isomerase"/>
    <property type="match status" value="1"/>
</dbReference>
<evidence type="ECO:0000259" key="11">
    <source>
        <dbReference type="Pfam" id="PF22640"/>
    </source>
</evidence>
<evidence type="ECO:0000313" key="12">
    <source>
        <dbReference type="EMBL" id="KAB7783210.1"/>
    </source>
</evidence>
<dbReference type="GO" id="GO:0016853">
    <property type="term" value="F:isomerase activity"/>
    <property type="evidence" value="ECO:0007669"/>
    <property type="project" value="UniProtKB-KW"/>
</dbReference>
<dbReference type="EMBL" id="WEKV01000018">
    <property type="protein sequence ID" value="KAB7783210.1"/>
    <property type="molecule type" value="Genomic_DNA"/>
</dbReference>
<evidence type="ECO:0000313" key="13">
    <source>
        <dbReference type="Proteomes" id="UP000469949"/>
    </source>
</evidence>
<dbReference type="RefSeq" id="WP_152278398.1">
    <property type="nucleotide sequence ID" value="NZ_WEKV01000018.1"/>
</dbReference>
<evidence type="ECO:0000256" key="6">
    <source>
        <dbReference type="ARBA" id="ARBA00023134"/>
    </source>
</evidence>
<evidence type="ECO:0000259" key="10">
    <source>
        <dbReference type="Pfam" id="PF01050"/>
    </source>
</evidence>
<protein>
    <recommendedName>
        <fullName evidence="2">mannose-1-phosphate guanylyltransferase</fullName>
        <ecNumber evidence="2">2.7.7.13</ecNumber>
    </recommendedName>
</protein>
<sequence>MPARIQPVILCGGSGTRLWPTSRTSMPKQFVPLLGPHSTFQQTLLRLQGPLFARPIIVANRDYRCLVEKQAAAIDAAITLLLEPERRDSGPAILAACTLVARQDPEAVVLVLPSDHIVTEPRAFRRAVASALPAARAGRLVTFGIEADHPSTEYGWIRPGDRVEARCHAVHTFAEKPDAVRATGYLADRWLWNSGNFLMRADTLCGEYAAFDPDTAAAAAAAVEAAADEGGALALDAEGFAGTNKTSLDFAVMEKTSRAAVARMRCGWSDVGNWNALWTISERDDLGNVSRGAAELFESEGCFVSSEGMVTSLVGVRDLVVVAEKDAILVADRSRCGDVRKMVEILRSKGRPQAEWHAASHRPWGSYRVLEASDGFQVKRITVAPGGRLSLQKHRHRAEHWVVVRGCARVTVDDTVADYRESEHIFIPLGAIHRLENPGNDDVELIEVQLGSYLGEDDIVRLEDAYHRA</sequence>
<dbReference type="NCBIfam" id="TIGR01479">
    <property type="entry name" value="GMP_PMI"/>
    <property type="match status" value="1"/>
</dbReference>
<dbReference type="AlphaFoldDB" id="A0A833N050"/>
<feature type="domain" description="Nucleotidyl transferase" evidence="9">
    <location>
        <begin position="7"/>
        <end position="283"/>
    </location>
</feature>
<keyword evidence="12" id="KW-0413">Isomerase</keyword>
<dbReference type="InterPro" id="IPR054566">
    <property type="entry name" value="ManC/GMP-like_b-helix"/>
</dbReference>
<comment type="similarity">
    <text evidence="1 8">Belongs to the mannose-6-phosphate isomerase type 2 family.</text>
</comment>
<dbReference type="Pfam" id="PF01050">
    <property type="entry name" value="MannoseP_isomer"/>
    <property type="match status" value="1"/>
</dbReference>
<dbReference type="Pfam" id="PF22640">
    <property type="entry name" value="ManC_GMP_beta-helix"/>
    <property type="match status" value="1"/>
</dbReference>
<dbReference type="GO" id="GO:0005525">
    <property type="term" value="F:GTP binding"/>
    <property type="evidence" value="ECO:0007669"/>
    <property type="project" value="UniProtKB-KW"/>
</dbReference>
<evidence type="ECO:0000256" key="1">
    <source>
        <dbReference type="ARBA" id="ARBA00006115"/>
    </source>
</evidence>
<evidence type="ECO:0000256" key="4">
    <source>
        <dbReference type="ARBA" id="ARBA00022695"/>
    </source>
</evidence>
<dbReference type="InterPro" id="IPR006375">
    <property type="entry name" value="Man1P_GuaTrfase/Man6P_Isoase"/>
</dbReference>
<keyword evidence="6" id="KW-0342">GTP-binding</keyword>
<dbReference type="Proteomes" id="UP000469949">
    <property type="component" value="Unassembled WGS sequence"/>
</dbReference>
<accession>A0A833N050</accession>
<dbReference type="GO" id="GO:0004475">
    <property type="term" value="F:mannose-1-phosphate guanylyltransferase (GTP) activity"/>
    <property type="evidence" value="ECO:0007669"/>
    <property type="project" value="UniProtKB-EC"/>
</dbReference>
<dbReference type="Gene3D" id="2.60.120.10">
    <property type="entry name" value="Jelly Rolls"/>
    <property type="match status" value="1"/>
</dbReference>
<evidence type="ECO:0000259" key="9">
    <source>
        <dbReference type="Pfam" id="PF00483"/>
    </source>
</evidence>
<organism evidence="12 13">
    <name type="scientific">Methylorubrum populi</name>
    <dbReference type="NCBI Taxonomy" id="223967"/>
    <lineage>
        <taxon>Bacteria</taxon>
        <taxon>Pseudomonadati</taxon>
        <taxon>Pseudomonadota</taxon>
        <taxon>Alphaproteobacteria</taxon>
        <taxon>Hyphomicrobiales</taxon>
        <taxon>Methylobacteriaceae</taxon>
        <taxon>Methylorubrum</taxon>
    </lineage>
</organism>
<reference evidence="12 13" key="1">
    <citation type="submission" date="2019-10" db="EMBL/GenBank/DDBJ databases">
        <title>Draft Genome Sequence of the Caffeine Degrading Methylotroph Methylorubrum populi PINKEL.</title>
        <authorList>
            <person name="Dawson S.C."/>
            <person name="Zhang X."/>
            <person name="Wright M.E."/>
            <person name="Sharma G."/>
            <person name="Langner J.T."/>
            <person name="Ditty J.L."/>
            <person name="Subuyuj G.A."/>
        </authorList>
    </citation>
    <scope>NUCLEOTIDE SEQUENCE [LARGE SCALE GENOMIC DNA]</scope>
    <source>
        <strain evidence="12 13">Pinkel</strain>
    </source>
</reference>
<dbReference type="Pfam" id="PF00483">
    <property type="entry name" value="NTP_transferase"/>
    <property type="match status" value="1"/>
</dbReference>
<dbReference type="InterPro" id="IPR029044">
    <property type="entry name" value="Nucleotide-diphossugar_trans"/>
</dbReference>
<dbReference type="CDD" id="cd02509">
    <property type="entry name" value="GDP-M1P_Guanylyltransferase"/>
    <property type="match status" value="1"/>
</dbReference>
<dbReference type="SUPFAM" id="SSF53448">
    <property type="entry name" value="Nucleotide-diphospho-sugar transferases"/>
    <property type="match status" value="1"/>
</dbReference>
<evidence type="ECO:0000256" key="8">
    <source>
        <dbReference type="RuleBase" id="RU004190"/>
    </source>
</evidence>
<dbReference type="GO" id="GO:0000271">
    <property type="term" value="P:polysaccharide biosynthetic process"/>
    <property type="evidence" value="ECO:0007669"/>
    <property type="project" value="InterPro"/>
</dbReference>
<feature type="domain" description="Mannose-6-phosphate isomerase type II C-terminal" evidence="10">
    <location>
        <begin position="350"/>
        <end position="464"/>
    </location>
</feature>
<evidence type="ECO:0000256" key="3">
    <source>
        <dbReference type="ARBA" id="ARBA00022679"/>
    </source>
</evidence>
<dbReference type="InterPro" id="IPR011051">
    <property type="entry name" value="RmlC_Cupin_sf"/>
</dbReference>
<dbReference type="EC" id="2.7.7.13" evidence="2"/>
<dbReference type="InterPro" id="IPR014710">
    <property type="entry name" value="RmlC-like_jellyroll"/>
</dbReference>
<dbReference type="Gene3D" id="3.90.550.10">
    <property type="entry name" value="Spore Coat Polysaccharide Biosynthesis Protein SpsA, Chain A"/>
    <property type="match status" value="1"/>
</dbReference>